<sequence>MTSLRRRNAESGYARGEETRAKIIETAITLFGEKGFAGVSTREIAGTAGVPAPSIQYYFENKEGLYQACVDNLHMSAWEAVGPVIAEVETLLADKADSDRLIDGYCRILERLADFLFAMPDAGSRALFVAQHRALTNWQKSTPSGQQATGRRIQDCCAAVVARIAGGLSPEDSKIVSTTVNGQLMIVHLARDHVEDMLGWTEITSARNEALKSVVRRQTTLLLNSYRSG</sequence>
<evidence type="ECO:0000313" key="5">
    <source>
        <dbReference type="Proteomes" id="UP000449846"/>
    </source>
</evidence>
<dbReference type="Gene3D" id="1.10.357.10">
    <property type="entry name" value="Tetracycline Repressor, domain 2"/>
    <property type="match status" value="1"/>
</dbReference>
<accession>A0A844HQ98</accession>
<dbReference type="Pfam" id="PF00440">
    <property type="entry name" value="TetR_N"/>
    <property type="match status" value="1"/>
</dbReference>
<dbReference type="GO" id="GO:0003700">
    <property type="term" value="F:DNA-binding transcription factor activity"/>
    <property type="evidence" value="ECO:0007669"/>
    <property type="project" value="TreeGrafter"/>
</dbReference>
<keyword evidence="1 2" id="KW-0238">DNA-binding</keyword>
<evidence type="ECO:0000256" key="1">
    <source>
        <dbReference type="ARBA" id="ARBA00023125"/>
    </source>
</evidence>
<dbReference type="SUPFAM" id="SSF48498">
    <property type="entry name" value="Tetracyclin repressor-like, C-terminal domain"/>
    <property type="match status" value="1"/>
</dbReference>
<dbReference type="PRINTS" id="PR00455">
    <property type="entry name" value="HTHTETR"/>
</dbReference>
<dbReference type="AlphaFoldDB" id="A0A844HQ98"/>
<dbReference type="PANTHER" id="PTHR30055:SF146">
    <property type="entry name" value="HTH-TYPE TRANSCRIPTIONAL DUAL REGULATOR CECR"/>
    <property type="match status" value="1"/>
</dbReference>
<dbReference type="InterPro" id="IPR036271">
    <property type="entry name" value="Tet_transcr_reg_TetR-rel_C_sf"/>
</dbReference>
<dbReference type="PANTHER" id="PTHR30055">
    <property type="entry name" value="HTH-TYPE TRANSCRIPTIONAL REGULATOR RUTR"/>
    <property type="match status" value="1"/>
</dbReference>
<reference evidence="4 5" key="1">
    <citation type="submission" date="2019-11" db="EMBL/GenBank/DDBJ databases">
        <authorList>
            <person name="Dong K."/>
        </authorList>
    </citation>
    <scope>NUCLEOTIDE SEQUENCE [LARGE SCALE GENOMIC DNA]</scope>
    <source>
        <strain evidence="4 5">NBRC 112902</strain>
    </source>
</reference>
<name>A0A844HQ98_9RHOB</name>
<dbReference type="InterPro" id="IPR009057">
    <property type="entry name" value="Homeodomain-like_sf"/>
</dbReference>
<comment type="caution">
    <text evidence="4">The sequence shown here is derived from an EMBL/GenBank/DDBJ whole genome shotgun (WGS) entry which is preliminary data.</text>
</comment>
<proteinExistence type="predicted"/>
<feature type="domain" description="HTH tetR-type" evidence="3">
    <location>
        <begin position="17"/>
        <end position="77"/>
    </location>
</feature>
<evidence type="ECO:0000259" key="3">
    <source>
        <dbReference type="PROSITE" id="PS50977"/>
    </source>
</evidence>
<evidence type="ECO:0000256" key="2">
    <source>
        <dbReference type="PROSITE-ProRule" id="PRU00335"/>
    </source>
</evidence>
<protein>
    <submittedName>
        <fullName evidence="4">DUF1956 domain-containing protein</fullName>
    </submittedName>
</protein>
<dbReference type="EMBL" id="WMIG01000009">
    <property type="protein sequence ID" value="MTH60584.1"/>
    <property type="molecule type" value="Genomic_DNA"/>
</dbReference>
<dbReference type="SUPFAM" id="SSF46689">
    <property type="entry name" value="Homeodomain-like"/>
    <property type="match status" value="1"/>
</dbReference>
<dbReference type="PROSITE" id="PS50977">
    <property type="entry name" value="HTH_TETR_2"/>
    <property type="match status" value="1"/>
</dbReference>
<dbReference type="Proteomes" id="UP000449846">
    <property type="component" value="Unassembled WGS sequence"/>
</dbReference>
<dbReference type="InterPro" id="IPR050109">
    <property type="entry name" value="HTH-type_TetR-like_transc_reg"/>
</dbReference>
<keyword evidence="5" id="KW-1185">Reference proteome</keyword>
<dbReference type="Gene3D" id="1.10.10.60">
    <property type="entry name" value="Homeodomain-like"/>
    <property type="match status" value="1"/>
</dbReference>
<dbReference type="RefSeq" id="WP_155040529.1">
    <property type="nucleotide sequence ID" value="NZ_JBHGCD010000014.1"/>
</dbReference>
<dbReference type="InterPro" id="IPR001647">
    <property type="entry name" value="HTH_TetR"/>
</dbReference>
<evidence type="ECO:0000313" key="4">
    <source>
        <dbReference type="EMBL" id="MTH60584.1"/>
    </source>
</evidence>
<feature type="DNA-binding region" description="H-T-H motif" evidence="2">
    <location>
        <begin position="40"/>
        <end position="59"/>
    </location>
</feature>
<dbReference type="GO" id="GO:0000976">
    <property type="term" value="F:transcription cis-regulatory region binding"/>
    <property type="evidence" value="ECO:0007669"/>
    <property type="project" value="TreeGrafter"/>
</dbReference>
<organism evidence="4 5">
    <name type="scientific">Paracoccus litorisediminis</name>
    <dbReference type="NCBI Taxonomy" id="2006130"/>
    <lineage>
        <taxon>Bacteria</taxon>
        <taxon>Pseudomonadati</taxon>
        <taxon>Pseudomonadota</taxon>
        <taxon>Alphaproteobacteria</taxon>
        <taxon>Rhodobacterales</taxon>
        <taxon>Paracoccaceae</taxon>
        <taxon>Paracoccus</taxon>
    </lineage>
</organism>
<gene>
    <name evidence="4" type="ORF">GL300_15310</name>
</gene>
<dbReference type="OrthoDB" id="2356263at2"/>